<feature type="transmembrane region" description="Helical" evidence="1">
    <location>
        <begin position="89"/>
        <end position="109"/>
    </location>
</feature>
<name>A0A1F4VE43_UNCKA</name>
<evidence type="ECO:0000313" key="3">
    <source>
        <dbReference type="Proteomes" id="UP000176504"/>
    </source>
</evidence>
<feature type="transmembrane region" description="Helical" evidence="1">
    <location>
        <begin position="53"/>
        <end position="77"/>
    </location>
</feature>
<comment type="caution">
    <text evidence="2">The sequence shown here is derived from an EMBL/GenBank/DDBJ whole genome shotgun (WGS) entry which is preliminary data.</text>
</comment>
<protein>
    <submittedName>
        <fullName evidence="2">Uncharacterized protein</fullName>
    </submittedName>
</protein>
<organism evidence="2 3">
    <name type="scientific">candidate division WWE3 bacterium RIFCSPLOWO2_01_FULL_41_18</name>
    <dbReference type="NCBI Taxonomy" id="1802625"/>
    <lineage>
        <taxon>Bacteria</taxon>
        <taxon>Katanobacteria</taxon>
    </lineage>
</organism>
<dbReference type="EMBL" id="MEVI01000002">
    <property type="protein sequence ID" value="OGC55522.1"/>
    <property type="molecule type" value="Genomic_DNA"/>
</dbReference>
<keyword evidence="1" id="KW-1133">Transmembrane helix</keyword>
<evidence type="ECO:0000256" key="1">
    <source>
        <dbReference type="SAM" id="Phobius"/>
    </source>
</evidence>
<proteinExistence type="predicted"/>
<sequence length="142" mass="15289">MNLIRKFGNISSLVRDQFGLIFGVCATLTMVLGVINLFLGPLGVLVESKVVDWTFAILEGVTALCLFVVLTGLLALGLDGGGSLRTGHILFLLCIALAFALSTVPPLSLYLGGEIEKEMRFIPVAQAVLFLVSLWILSLPRR</sequence>
<dbReference type="AlphaFoldDB" id="A0A1F4VE43"/>
<reference evidence="2 3" key="1">
    <citation type="journal article" date="2016" name="Nat. Commun.">
        <title>Thousands of microbial genomes shed light on interconnected biogeochemical processes in an aquifer system.</title>
        <authorList>
            <person name="Anantharaman K."/>
            <person name="Brown C.T."/>
            <person name="Hug L.A."/>
            <person name="Sharon I."/>
            <person name="Castelle C.J."/>
            <person name="Probst A.J."/>
            <person name="Thomas B.C."/>
            <person name="Singh A."/>
            <person name="Wilkins M.J."/>
            <person name="Karaoz U."/>
            <person name="Brodie E.L."/>
            <person name="Williams K.H."/>
            <person name="Hubbard S.S."/>
            <person name="Banfield J.F."/>
        </authorList>
    </citation>
    <scope>NUCLEOTIDE SEQUENCE [LARGE SCALE GENOMIC DNA]</scope>
</reference>
<feature type="transmembrane region" description="Helical" evidence="1">
    <location>
        <begin position="121"/>
        <end position="139"/>
    </location>
</feature>
<keyword evidence="1" id="KW-0812">Transmembrane</keyword>
<feature type="transmembrane region" description="Helical" evidence="1">
    <location>
        <begin position="20"/>
        <end position="41"/>
    </location>
</feature>
<keyword evidence="1" id="KW-0472">Membrane</keyword>
<accession>A0A1F4VE43</accession>
<gene>
    <name evidence="2" type="ORF">A3A78_01015</name>
</gene>
<evidence type="ECO:0000313" key="2">
    <source>
        <dbReference type="EMBL" id="OGC55522.1"/>
    </source>
</evidence>
<dbReference type="Proteomes" id="UP000176504">
    <property type="component" value="Unassembled WGS sequence"/>
</dbReference>